<evidence type="ECO:0000313" key="6">
    <source>
        <dbReference type="Proteomes" id="UP001053296"/>
    </source>
</evidence>
<dbReference type="RefSeq" id="WP_229595591.1">
    <property type="nucleotide sequence ID" value="NZ_AP024485.1"/>
</dbReference>
<dbReference type="Pfam" id="PF05426">
    <property type="entry name" value="Alginate_lyase"/>
    <property type="match status" value="1"/>
</dbReference>
<name>A0ABM7P5I4_9BACT</name>
<proteinExistence type="predicted"/>
<evidence type="ECO:0000313" key="5">
    <source>
        <dbReference type="EMBL" id="BCS88187.1"/>
    </source>
</evidence>
<keyword evidence="6" id="KW-1185">Reference proteome</keyword>
<sequence length="404" mass="46058">MIRPLVYPLFFLLFAAVAVPLANAGQTLPDTVVLSPQVLHATKQRVLKRDPAVRPAYEQFMWEAEQAVKAPIESPTFKGKTGPSRDNHDYWSISPYWWPDPKKQDGLPFIRRDGQRNPETASDTYDRTRLNRMSKNALTLALAYYLTGNEVYATRATALIKAWCVDPATKANPNMRYAQARPGISDGQPTGIIETRDLILVVDAVRLLEHSRAWGKADTRKVETWFSHYTDWLMHSEFGRKEAGSPNNHGTWFDAQVAVFAYFTGDKKLANTVVGTTPTRRIVRQIMPDGSMPLELERTRSRQYTFFNLEAFFVLAAVGERLGVDLWNWKDPVGPSIRQALDFAASGIDPSQEWPHGRTGAFNPYVHVPLFRRAAVVYKDKRYIDFLKTLPADRLTRDRSFLFY</sequence>
<evidence type="ECO:0000256" key="2">
    <source>
        <dbReference type="ARBA" id="ARBA00023239"/>
    </source>
</evidence>
<dbReference type="Gene3D" id="1.50.10.100">
    <property type="entry name" value="Chondroitin AC/alginate lyase"/>
    <property type="match status" value="1"/>
</dbReference>
<dbReference type="SUPFAM" id="SSF48230">
    <property type="entry name" value="Chondroitin AC/alginate lyase"/>
    <property type="match status" value="1"/>
</dbReference>
<dbReference type="InterPro" id="IPR008397">
    <property type="entry name" value="Alginate_lyase_dom"/>
</dbReference>
<keyword evidence="2 5" id="KW-0456">Lyase</keyword>
<dbReference type="Proteomes" id="UP001053296">
    <property type="component" value="Chromosome"/>
</dbReference>
<evidence type="ECO:0000256" key="3">
    <source>
        <dbReference type="SAM" id="SignalP"/>
    </source>
</evidence>
<feature type="chain" id="PRO_5047434212" evidence="3">
    <location>
        <begin position="25"/>
        <end position="404"/>
    </location>
</feature>
<organism evidence="5 6">
    <name type="scientific">Pseudodesulfovibrio sediminis</name>
    <dbReference type="NCBI Taxonomy" id="2810563"/>
    <lineage>
        <taxon>Bacteria</taxon>
        <taxon>Pseudomonadati</taxon>
        <taxon>Thermodesulfobacteriota</taxon>
        <taxon>Desulfovibrionia</taxon>
        <taxon>Desulfovibrionales</taxon>
        <taxon>Desulfovibrionaceae</taxon>
    </lineage>
</organism>
<accession>A0ABM7P5I4</accession>
<dbReference type="InterPro" id="IPR008929">
    <property type="entry name" value="Chondroitin_lyas"/>
</dbReference>
<feature type="signal peptide" evidence="3">
    <location>
        <begin position="1"/>
        <end position="24"/>
    </location>
</feature>
<dbReference type="GO" id="GO:0016829">
    <property type="term" value="F:lyase activity"/>
    <property type="evidence" value="ECO:0007669"/>
    <property type="project" value="UniProtKB-KW"/>
</dbReference>
<dbReference type="EMBL" id="AP024485">
    <property type="protein sequence ID" value="BCS88187.1"/>
    <property type="molecule type" value="Genomic_DNA"/>
</dbReference>
<reference evidence="5" key="1">
    <citation type="journal article" date="2022" name="Arch. Microbiol.">
        <title>Pseudodesulfovibrio sediminis sp. nov., a mesophilic and neutrophilic sulfate-reducing bacterium isolated from sediment of a brackish lake.</title>
        <authorList>
            <person name="Takahashi A."/>
            <person name="Kojima H."/>
            <person name="Watanabe M."/>
            <person name="Fukui M."/>
        </authorList>
    </citation>
    <scope>NUCLEOTIDE SEQUENCE</scope>
    <source>
        <strain evidence="5">SF6</strain>
    </source>
</reference>
<protein>
    <submittedName>
        <fullName evidence="5">Alginate lyase</fullName>
    </submittedName>
</protein>
<evidence type="ECO:0000259" key="4">
    <source>
        <dbReference type="Pfam" id="PF05426"/>
    </source>
</evidence>
<feature type="domain" description="Alginate lyase" evidence="4">
    <location>
        <begin position="78"/>
        <end position="354"/>
    </location>
</feature>
<evidence type="ECO:0000256" key="1">
    <source>
        <dbReference type="ARBA" id="ARBA00022729"/>
    </source>
</evidence>
<keyword evidence="1 3" id="KW-0732">Signal</keyword>
<gene>
    <name evidence="5" type="ORF">PSDVSF_14290</name>
</gene>